<reference evidence="4 5" key="1">
    <citation type="journal article" date="2016" name="Mol. Biol. Evol.">
        <title>Comparative Genomics of Early-Diverging Mushroom-Forming Fungi Provides Insights into the Origins of Lignocellulose Decay Capabilities.</title>
        <authorList>
            <person name="Nagy L.G."/>
            <person name="Riley R."/>
            <person name="Tritt A."/>
            <person name="Adam C."/>
            <person name="Daum C."/>
            <person name="Floudas D."/>
            <person name="Sun H."/>
            <person name="Yadav J.S."/>
            <person name="Pangilinan J."/>
            <person name="Larsson K.H."/>
            <person name="Matsuura K."/>
            <person name="Barry K."/>
            <person name="Labutti K."/>
            <person name="Kuo R."/>
            <person name="Ohm R.A."/>
            <person name="Bhattacharya S.S."/>
            <person name="Shirouzu T."/>
            <person name="Yoshinaga Y."/>
            <person name="Martin F.M."/>
            <person name="Grigoriev I.V."/>
            <person name="Hibbett D.S."/>
        </authorList>
    </citation>
    <scope>NUCLEOTIDE SEQUENCE [LARGE SCALE GENOMIC DNA]</scope>
    <source>
        <strain evidence="4 5">HHB12029</strain>
    </source>
</reference>
<dbReference type="EMBL" id="KV426099">
    <property type="protein sequence ID" value="KZV88491.1"/>
    <property type="molecule type" value="Genomic_DNA"/>
</dbReference>
<evidence type="ECO:0000256" key="1">
    <source>
        <dbReference type="SAM" id="MobiDB-lite"/>
    </source>
</evidence>
<accession>A0A165F6X1</accession>
<keyword evidence="2" id="KW-0472">Membrane</keyword>
<keyword evidence="2" id="KW-0812">Transmembrane</keyword>
<keyword evidence="5" id="KW-1185">Reference proteome</keyword>
<gene>
    <name evidence="4" type="ORF">EXIGLDRAFT_751670</name>
</gene>
<proteinExistence type="predicted"/>
<evidence type="ECO:0000256" key="3">
    <source>
        <dbReference type="SAM" id="SignalP"/>
    </source>
</evidence>
<sequence length="188" mass="20849">MTLWLVCNLELLMHGAHSLALRRSCPTSYCFGRQRRRAMSSSSSSSSSLAPSDMQRRAVVIPVASILSAMVMFCAVGVLAHVLRRRHLSKKPYTPSPSPATSPPRTRGHARQDSRSFLLAFARREDDVVSVRSTSSSFAAPLILDVLEPGKPPRVFSLRGRSFDEVAREARAATVMSIDDYFEKERLV</sequence>
<feature type="transmembrane region" description="Helical" evidence="2">
    <location>
        <begin position="59"/>
        <end position="83"/>
    </location>
</feature>
<keyword evidence="2" id="KW-1133">Transmembrane helix</keyword>
<dbReference type="Proteomes" id="UP000077266">
    <property type="component" value="Unassembled WGS sequence"/>
</dbReference>
<evidence type="ECO:0000313" key="4">
    <source>
        <dbReference type="EMBL" id="KZV88491.1"/>
    </source>
</evidence>
<feature type="region of interest" description="Disordered" evidence="1">
    <location>
        <begin position="90"/>
        <end position="112"/>
    </location>
</feature>
<dbReference type="InParanoid" id="A0A165F6X1"/>
<protein>
    <submittedName>
        <fullName evidence="4">Uncharacterized protein</fullName>
    </submittedName>
</protein>
<evidence type="ECO:0000256" key="2">
    <source>
        <dbReference type="SAM" id="Phobius"/>
    </source>
</evidence>
<evidence type="ECO:0000313" key="5">
    <source>
        <dbReference type="Proteomes" id="UP000077266"/>
    </source>
</evidence>
<feature type="chain" id="PRO_5007857590" evidence="3">
    <location>
        <begin position="19"/>
        <end position="188"/>
    </location>
</feature>
<organism evidence="4 5">
    <name type="scientific">Exidia glandulosa HHB12029</name>
    <dbReference type="NCBI Taxonomy" id="1314781"/>
    <lineage>
        <taxon>Eukaryota</taxon>
        <taxon>Fungi</taxon>
        <taxon>Dikarya</taxon>
        <taxon>Basidiomycota</taxon>
        <taxon>Agaricomycotina</taxon>
        <taxon>Agaricomycetes</taxon>
        <taxon>Auriculariales</taxon>
        <taxon>Exidiaceae</taxon>
        <taxon>Exidia</taxon>
    </lineage>
</organism>
<dbReference type="AlphaFoldDB" id="A0A165F6X1"/>
<keyword evidence="3" id="KW-0732">Signal</keyword>
<feature type="signal peptide" evidence="3">
    <location>
        <begin position="1"/>
        <end position="18"/>
    </location>
</feature>
<name>A0A165F6X1_EXIGL</name>